<accession>A0ABP6MLW9</accession>
<protein>
    <submittedName>
        <fullName evidence="1">Uncharacterized protein</fullName>
    </submittedName>
</protein>
<evidence type="ECO:0000313" key="2">
    <source>
        <dbReference type="Proteomes" id="UP001500320"/>
    </source>
</evidence>
<gene>
    <name evidence="1" type="ORF">GCM10010466_05060</name>
</gene>
<evidence type="ECO:0000313" key="1">
    <source>
        <dbReference type="EMBL" id="GAA3117053.1"/>
    </source>
</evidence>
<keyword evidence="2" id="KW-1185">Reference proteome</keyword>
<dbReference type="RefSeq" id="WP_344855420.1">
    <property type="nucleotide sequence ID" value="NZ_BAAAUT010000003.1"/>
</dbReference>
<comment type="caution">
    <text evidence="1">The sequence shown here is derived from an EMBL/GenBank/DDBJ whole genome shotgun (WGS) entry which is preliminary data.</text>
</comment>
<dbReference type="EMBL" id="BAAAUT010000003">
    <property type="protein sequence ID" value="GAA3117053.1"/>
    <property type="molecule type" value="Genomic_DNA"/>
</dbReference>
<name>A0ABP6MLW9_9ACTN</name>
<proteinExistence type="predicted"/>
<organism evidence="1 2">
    <name type="scientific">Planomonospora alba</name>
    <dbReference type="NCBI Taxonomy" id="161354"/>
    <lineage>
        <taxon>Bacteria</taxon>
        <taxon>Bacillati</taxon>
        <taxon>Actinomycetota</taxon>
        <taxon>Actinomycetes</taxon>
        <taxon>Streptosporangiales</taxon>
        <taxon>Streptosporangiaceae</taxon>
        <taxon>Planomonospora</taxon>
    </lineage>
</organism>
<sequence>MREVEQIYFEDAAHAGRVLDFFLMRKSSKNSAELESYYVRLVDPRHAHTVIGAVEGMPGVAEAAPVVTR</sequence>
<dbReference type="Proteomes" id="UP001500320">
    <property type="component" value="Unassembled WGS sequence"/>
</dbReference>
<reference evidence="2" key="1">
    <citation type="journal article" date="2019" name="Int. J. Syst. Evol. Microbiol.">
        <title>The Global Catalogue of Microorganisms (GCM) 10K type strain sequencing project: providing services to taxonomists for standard genome sequencing and annotation.</title>
        <authorList>
            <consortium name="The Broad Institute Genomics Platform"/>
            <consortium name="The Broad Institute Genome Sequencing Center for Infectious Disease"/>
            <person name="Wu L."/>
            <person name="Ma J."/>
        </authorList>
    </citation>
    <scope>NUCLEOTIDE SEQUENCE [LARGE SCALE GENOMIC DNA]</scope>
    <source>
        <strain evidence="2">JCM 9373</strain>
    </source>
</reference>